<keyword evidence="10" id="KW-0479">Metal-binding</keyword>
<keyword evidence="2 10" id="KW-1003">Cell membrane</keyword>
<organism evidence="11 12">
    <name type="scientific">Conyzicola nivalis</name>
    <dbReference type="NCBI Taxonomy" id="1477021"/>
    <lineage>
        <taxon>Bacteria</taxon>
        <taxon>Bacillati</taxon>
        <taxon>Actinomycetota</taxon>
        <taxon>Actinomycetes</taxon>
        <taxon>Micrococcales</taxon>
        <taxon>Microbacteriaceae</taxon>
        <taxon>Conyzicola</taxon>
    </lineage>
</organism>
<name>A0ABV2QSC6_9MICO</name>
<evidence type="ECO:0000256" key="10">
    <source>
        <dbReference type="HAMAP-Rule" id="MF_00454"/>
    </source>
</evidence>
<feature type="transmembrane region" description="Helical" evidence="10">
    <location>
        <begin position="64"/>
        <end position="82"/>
    </location>
</feature>
<dbReference type="InterPro" id="IPR003691">
    <property type="entry name" value="FluC"/>
</dbReference>
<evidence type="ECO:0000313" key="11">
    <source>
        <dbReference type="EMBL" id="MET4583925.1"/>
    </source>
</evidence>
<keyword evidence="3 10" id="KW-0812">Transmembrane</keyword>
<evidence type="ECO:0000256" key="3">
    <source>
        <dbReference type="ARBA" id="ARBA00022692"/>
    </source>
</evidence>
<keyword evidence="6 10" id="KW-0407">Ion channel</keyword>
<evidence type="ECO:0000256" key="9">
    <source>
        <dbReference type="ARBA" id="ARBA00049940"/>
    </source>
</evidence>
<comment type="function">
    <text evidence="9 10">Fluoride-specific ion channel. Important for reducing fluoride concentration in the cell, thus reducing its toxicity.</text>
</comment>
<keyword evidence="4 10" id="KW-1133">Transmembrane helix</keyword>
<evidence type="ECO:0000256" key="5">
    <source>
        <dbReference type="ARBA" id="ARBA00023136"/>
    </source>
</evidence>
<keyword evidence="5 10" id="KW-0472">Membrane</keyword>
<protein>
    <recommendedName>
        <fullName evidence="10">Fluoride-specific ion channel FluC</fullName>
    </recommendedName>
</protein>
<keyword evidence="12" id="KW-1185">Reference proteome</keyword>
<feature type="transmembrane region" description="Helical" evidence="10">
    <location>
        <begin position="32"/>
        <end position="52"/>
    </location>
</feature>
<evidence type="ECO:0000256" key="7">
    <source>
        <dbReference type="ARBA" id="ARBA00035120"/>
    </source>
</evidence>
<keyword evidence="10" id="KW-0406">Ion transport</keyword>
<dbReference type="PANTHER" id="PTHR28259">
    <property type="entry name" value="FLUORIDE EXPORT PROTEIN 1-RELATED"/>
    <property type="match status" value="1"/>
</dbReference>
<accession>A0ABV2QSC6</accession>
<evidence type="ECO:0000313" key="12">
    <source>
        <dbReference type="Proteomes" id="UP001549257"/>
    </source>
</evidence>
<feature type="binding site" evidence="10">
    <location>
        <position position="72"/>
    </location>
    <ligand>
        <name>Na(+)</name>
        <dbReference type="ChEBI" id="CHEBI:29101"/>
        <note>structural</note>
    </ligand>
</feature>
<feature type="binding site" evidence="10">
    <location>
        <position position="75"/>
    </location>
    <ligand>
        <name>Na(+)</name>
        <dbReference type="ChEBI" id="CHEBI:29101"/>
        <note>structural</note>
    </ligand>
</feature>
<feature type="transmembrane region" description="Helical" evidence="10">
    <location>
        <begin position="94"/>
        <end position="118"/>
    </location>
</feature>
<evidence type="ECO:0000256" key="8">
    <source>
        <dbReference type="ARBA" id="ARBA00035585"/>
    </source>
</evidence>
<dbReference type="Proteomes" id="UP001549257">
    <property type="component" value="Unassembled WGS sequence"/>
</dbReference>
<reference evidence="11 12" key="1">
    <citation type="submission" date="2024-06" db="EMBL/GenBank/DDBJ databases">
        <title>Sorghum-associated microbial communities from plants grown in Nebraska, USA.</title>
        <authorList>
            <person name="Schachtman D."/>
        </authorList>
    </citation>
    <scope>NUCLEOTIDE SEQUENCE [LARGE SCALE GENOMIC DNA]</scope>
    <source>
        <strain evidence="11 12">2857</strain>
    </source>
</reference>
<dbReference type="PANTHER" id="PTHR28259:SF1">
    <property type="entry name" value="FLUORIDE EXPORT PROTEIN 1-RELATED"/>
    <property type="match status" value="1"/>
</dbReference>
<comment type="catalytic activity">
    <reaction evidence="8">
        <text>fluoride(in) = fluoride(out)</text>
        <dbReference type="Rhea" id="RHEA:76159"/>
        <dbReference type="ChEBI" id="CHEBI:17051"/>
    </reaction>
    <physiologicalReaction direction="left-to-right" evidence="8">
        <dbReference type="Rhea" id="RHEA:76160"/>
    </physiologicalReaction>
</comment>
<keyword evidence="10" id="KW-0915">Sodium</keyword>
<proteinExistence type="inferred from homology"/>
<evidence type="ECO:0000256" key="2">
    <source>
        <dbReference type="ARBA" id="ARBA00022475"/>
    </source>
</evidence>
<sequence length="119" mass="11809">MTPLLALVIVVTGAAAAAARYAVSLLFAPRLAWAVLVVNVAGSAIGGAVLGLAERAAIGADVRVVLLTGLCGGLTTFSTFSVETVQLVQSGRARTAFASVTANLVLGVGAAALAYLALR</sequence>
<dbReference type="HAMAP" id="MF_00454">
    <property type="entry name" value="FluC"/>
    <property type="match status" value="1"/>
</dbReference>
<evidence type="ECO:0000256" key="6">
    <source>
        <dbReference type="ARBA" id="ARBA00023303"/>
    </source>
</evidence>
<comment type="similarity">
    <text evidence="7 10">Belongs to the fluoride channel Fluc/FEX (TC 1.A.43) family.</text>
</comment>
<comment type="caution">
    <text evidence="11">The sequence shown here is derived from an EMBL/GenBank/DDBJ whole genome shotgun (WGS) entry which is preliminary data.</text>
</comment>
<dbReference type="EMBL" id="JBEPSJ010000005">
    <property type="protein sequence ID" value="MET4583925.1"/>
    <property type="molecule type" value="Genomic_DNA"/>
</dbReference>
<gene>
    <name evidence="10" type="primary">fluC</name>
    <name evidence="10" type="synonym">crcB</name>
    <name evidence="11" type="ORF">ABIE21_003456</name>
</gene>
<comment type="subcellular location">
    <subcellularLocation>
        <location evidence="1 10">Cell membrane</location>
        <topology evidence="1 10">Multi-pass membrane protein</topology>
    </subcellularLocation>
</comment>
<evidence type="ECO:0000256" key="1">
    <source>
        <dbReference type="ARBA" id="ARBA00004651"/>
    </source>
</evidence>
<dbReference type="RefSeq" id="WP_354026090.1">
    <property type="nucleotide sequence ID" value="NZ_JBEPSJ010000005.1"/>
</dbReference>
<dbReference type="Pfam" id="PF02537">
    <property type="entry name" value="CRCB"/>
    <property type="match status" value="1"/>
</dbReference>
<comment type="activity regulation">
    <text evidence="10">Na(+) is not transported, but it plays an essential structural role and its presence is essential for fluoride channel function.</text>
</comment>
<keyword evidence="10" id="KW-0813">Transport</keyword>
<evidence type="ECO:0000256" key="4">
    <source>
        <dbReference type="ARBA" id="ARBA00022989"/>
    </source>
</evidence>